<comment type="similarity">
    <text evidence="2">Belongs to the CIA30 family.</text>
</comment>
<evidence type="ECO:0000256" key="2">
    <source>
        <dbReference type="ARBA" id="ARBA00007884"/>
    </source>
</evidence>
<dbReference type="Proteomes" id="UP000694865">
    <property type="component" value="Unplaced"/>
</dbReference>
<dbReference type="SUPFAM" id="SSF49785">
    <property type="entry name" value="Galactose-binding domain-like"/>
    <property type="match status" value="1"/>
</dbReference>
<dbReference type="Gene3D" id="2.60.120.430">
    <property type="entry name" value="Galactose-binding lectin"/>
    <property type="match status" value="1"/>
</dbReference>
<dbReference type="InterPro" id="IPR039131">
    <property type="entry name" value="NDUFAF1"/>
</dbReference>
<keyword evidence="4" id="KW-0143">Chaperone</keyword>
<protein>
    <submittedName>
        <fullName evidence="7">Complex I intermediate-associated protein 30, mitochondrial-like</fullName>
    </submittedName>
</protein>
<organism evidence="6 7">
    <name type="scientific">Saccoglossus kowalevskii</name>
    <name type="common">Acorn worm</name>
    <dbReference type="NCBI Taxonomy" id="10224"/>
    <lineage>
        <taxon>Eukaryota</taxon>
        <taxon>Metazoa</taxon>
        <taxon>Hemichordata</taxon>
        <taxon>Enteropneusta</taxon>
        <taxon>Harrimaniidae</taxon>
        <taxon>Saccoglossus</taxon>
    </lineage>
</organism>
<dbReference type="InterPro" id="IPR008979">
    <property type="entry name" value="Galactose-bd-like_sf"/>
</dbReference>
<accession>A0ABM0H077</accession>
<evidence type="ECO:0000256" key="3">
    <source>
        <dbReference type="ARBA" id="ARBA00023128"/>
    </source>
</evidence>
<dbReference type="GeneID" id="100372347"/>
<proteinExistence type="inferred from homology"/>
<reference evidence="7" key="1">
    <citation type="submission" date="2025-08" db="UniProtKB">
        <authorList>
            <consortium name="RefSeq"/>
        </authorList>
    </citation>
    <scope>IDENTIFICATION</scope>
    <source>
        <tissue evidence="7">Testes</tissue>
    </source>
</reference>
<gene>
    <name evidence="7" type="primary">LOC100372347</name>
</gene>
<evidence type="ECO:0000256" key="4">
    <source>
        <dbReference type="ARBA" id="ARBA00023186"/>
    </source>
</evidence>
<evidence type="ECO:0000259" key="5">
    <source>
        <dbReference type="Pfam" id="PF08547"/>
    </source>
</evidence>
<evidence type="ECO:0000313" key="6">
    <source>
        <dbReference type="Proteomes" id="UP000694865"/>
    </source>
</evidence>
<name>A0ABM0H077_SACKO</name>
<dbReference type="PANTHER" id="PTHR13194">
    <property type="entry name" value="COMPLEX I INTERMEDIATE-ASSOCIATED PROTEIN 30"/>
    <property type="match status" value="1"/>
</dbReference>
<dbReference type="Pfam" id="PF08547">
    <property type="entry name" value="CIA30"/>
    <property type="match status" value="1"/>
</dbReference>
<feature type="domain" description="NADH:ubiquinone oxidoreductase intermediate-associated protein 30" evidence="5">
    <location>
        <begin position="72"/>
        <end position="244"/>
    </location>
</feature>
<comment type="subcellular location">
    <subcellularLocation>
        <location evidence="1">Mitochondrion</location>
    </subcellularLocation>
</comment>
<evidence type="ECO:0000256" key="1">
    <source>
        <dbReference type="ARBA" id="ARBA00004173"/>
    </source>
</evidence>
<dbReference type="RefSeq" id="XP_002741312.1">
    <property type="nucleotide sequence ID" value="XM_002741266.2"/>
</dbReference>
<sequence length="273" mass="31237">MLALRISSNSCIRRVLLNVAMKSTVIPCVHAASFSGGLSNIGHHLGMLAREMVDKAKCPNLDIMVNSSKKLWDFNDKGNLDKFVVATDKEMGGKSEAEFIMSKNNKALFCGHLTTEIPRDGVTEYSGYCTLKSKQLYKSFNRKLQMDLTPYNVVNMRVRGDGRSYMVNLLTESFFSNNKDDMWNYFLFTRGGPYWQELTIPFSKFFLTHRGRIQDRQASVDLERVNAIGLTMADAVDGDFALEIDYIGVSYDYTHTEEFAYEMYERNPQPKRR</sequence>
<dbReference type="PANTHER" id="PTHR13194:SF18">
    <property type="entry name" value="COMPLEX I INTERMEDIATE-ASSOCIATED PROTEIN 30, MITOCHONDRIAL"/>
    <property type="match status" value="1"/>
</dbReference>
<evidence type="ECO:0000313" key="7">
    <source>
        <dbReference type="RefSeq" id="XP_002741312.1"/>
    </source>
</evidence>
<keyword evidence="3" id="KW-0496">Mitochondrion</keyword>
<keyword evidence="6" id="KW-1185">Reference proteome</keyword>
<dbReference type="InterPro" id="IPR013857">
    <property type="entry name" value="NADH-UbQ_OxRdtase-assoc_prot30"/>
</dbReference>